<dbReference type="Gene3D" id="3.40.640.10">
    <property type="entry name" value="Type I PLP-dependent aspartate aminotransferase-like (Major domain)"/>
    <property type="match status" value="1"/>
</dbReference>
<dbReference type="InterPro" id="IPR015424">
    <property type="entry name" value="PyrdxlP-dep_Trfase"/>
</dbReference>
<dbReference type="InterPro" id="IPR049315">
    <property type="entry name" value="GDC-P_N"/>
</dbReference>
<evidence type="ECO:0000256" key="1">
    <source>
        <dbReference type="ARBA" id="ARBA00023002"/>
    </source>
</evidence>
<reference evidence="3" key="2">
    <citation type="journal article" date="2014" name="ISME J.">
        <title>Microbial stratification in low pH oxic and suboxic macroscopic growths along an acid mine drainage.</title>
        <authorList>
            <person name="Mendez-Garcia C."/>
            <person name="Mesa V."/>
            <person name="Sprenger R.R."/>
            <person name="Richter M."/>
            <person name="Diez M.S."/>
            <person name="Solano J."/>
            <person name="Bargiela R."/>
            <person name="Golyshina O.V."/>
            <person name="Manteca A."/>
            <person name="Ramos J.L."/>
            <person name="Gallego J.R."/>
            <person name="Llorente I."/>
            <person name="Martins Dos Santos V.A."/>
            <person name="Jensen O.N."/>
            <person name="Pelaez A.I."/>
            <person name="Sanchez J."/>
            <person name="Ferrer M."/>
        </authorList>
    </citation>
    <scope>NUCLEOTIDE SEQUENCE</scope>
</reference>
<reference evidence="3" key="1">
    <citation type="submission" date="2013-08" db="EMBL/GenBank/DDBJ databases">
        <authorList>
            <person name="Mendez C."/>
            <person name="Richter M."/>
            <person name="Ferrer M."/>
            <person name="Sanchez J."/>
        </authorList>
    </citation>
    <scope>NUCLEOTIDE SEQUENCE</scope>
</reference>
<keyword evidence="1" id="KW-0560">Oxidoreductase</keyword>
<gene>
    <name evidence="3" type="ORF">B1B_04807</name>
</gene>
<dbReference type="InterPro" id="IPR015422">
    <property type="entry name" value="PyrdxlP-dep_Trfase_small"/>
</dbReference>
<dbReference type="InterPro" id="IPR023010">
    <property type="entry name" value="GcvPA"/>
</dbReference>
<dbReference type="Pfam" id="PF02347">
    <property type="entry name" value="GDC-P"/>
    <property type="match status" value="1"/>
</dbReference>
<dbReference type="GO" id="GO:0004375">
    <property type="term" value="F:glycine dehydrogenase (decarboxylating) activity"/>
    <property type="evidence" value="ECO:0007669"/>
    <property type="project" value="InterPro"/>
</dbReference>
<dbReference type="InterPro" id="IPR015421">
    <property type="entry name" value="PyrdxlP-dep_Trfase_major"/>
</dbReference>
<feature type="domain" description="Glycine cleavage system P-protein N-terminal" evidence="2">
    <location>
        <begin position="15"/>
        <end position="258"/>
    </location>
</feature>
<dbReference type="PANTHER" id="PTHR42806:SF1">
    <property type="entry name" value="GLYCINE DEHYDROGENASE (DECARBOXYLATING)"/>
    <property type="match status" value="1"/>
</dbReference>
<name>T1BLY8_9ZZZZ</name>
<dbReference type="SUPFAM" id="SSF53383">
    <property type="entry name" value="PLP-dependent transferases"/>
    <property type="match status" value="1"/>
</dbReference>
<dbReference type="AlphaFoldDB" id="T1BLY8"/>
<evidence type="ECO:0000313" key="3">
    <source>
        <dbReference type="EMBL" id="EQD70792.1"/>
    </source>
</evidence>
<organism evidence="3">
    <name type="scientific">mine drainage metagenome</name>
    <dbReference type="NCBI Taxonomy" id="410659"/>
    <lineage>
        <taxon>unclassified sequences</taxon>
        <taxon>metagenomes</taxon>
        <taxon>ecological metagenomes</taxon>
    </lineage>
</organism>
<sequence length="265" mass="29113">NMKTGMLDMNDLESKMGNDVAAVIVENPNSYGIIDENVPKVKQAIGDSLLISYVDPISLGVLKPPGSYGSDIAVAEGQQLGIHQNYGGPYLGVFTFRKELARKSPGRIIGETTDSNGRRGYVMTLQTREQHIRREKATSNICTNQALMSVAALAYLATVGPSGLRKIALATMHRSSGLKHLLSGNRKINASLFTGASFSDIPLLIEKDEESLVRLLRENKIFGGIKLDRIIKNRYEILKKAFFFSVTEKTEDSDLGKLKHALEVM</sequence>
<proteinExistence type="predicted"/>
<dbReference type="Gene3D" id="3.90.1150.10">
    <property type="entry name" value="Aspartate Aminotransferase, domain 1"/>
    <property type="match status" value="1"/>
</dbReference>
<feature type="non-terminal residue" evidence="3">
    <location>
        <position position="1"/>
    </location>
</feature>
<accession>T1BLY8</accession>
<evidence type="ECO:0000259" key="2">
    <source>
        <dbReference type="Pfam" id="PF02347"/>
    </source>
</evidence>
<comment type="caution">
    <text evidence="3">The sequence shown here is derived from an EMBL/GenBank/DDBJ whole genome shotgun (WGS) entry which is preliminary data.</text>
</comment>
<dbReference type="GO" id="GO:0009116">
    <property type="term" value="P:nucleoside metabolic process"/>
    <property type="evidence" value="ECO:0007669"/>
    <property type="project" value="InterPro"/>
</dbReference>
<protein>
    <submittedName>
        <fullName evidence="3">Glycine dehydrogenase subunit 1</fullName>
    </submittedName>
</protein>
<dbReference type="PANTHER" id="PTHR42806">
    <property type="entry name" value="GLYCINE CLEAVAGE SYSTEM P-PROTEIN"/>
    <property type="match status" value="1"/>
</dbReference>
<dbReference type="EMBL" id="AUZY01003016">
    <property type="protein sequence ID" value="EQD70792.1"/>
    <property type="molecule type" value="Genomic_DNA"/>
</dbReference>